<feature type="compositionally biased region" description="Low complexity" evidence="1">
    <location>
        <begin position="18"/>
        <end position="29"/>
    </location>
</feature>
<keyword evidence="3" id="KW-0966">Cell projection</keyword>
<feature type="region of interest" description="Disordered" evidence="1">
    <location>
        <begin position="165"/>
        <end position="279"/>
    </location>
</feature>
<evidence type="ECO:0000313" key="4">
    <source>
        <dbReference type="Proteomes" id="UP000813068"/>
    </source>
</evidence>
<accession>A0ABS6MTY0</accession>
<comment type="caution">
    <text evidence="3">The sequence shown here is derived from an EMBL/GenBank/DDBJ whole genome shotgun (WGS) entry which is preliminary data.</text>
</comment>
<proteinExistence type="predicted"/>
<dbReference type="PANTHER" id="PTHR37533">
    <property type="entry name" value="FLAGELLAR HOOK-LENGTH CONTROL PROTEIN"/>
    <property type="match status" value="1"/>
</dbReference>
<evidence type="ECO:0000313" key="3">
    <source>
        <dbReference type="EMBL" id="MBV2132264.1"/>
    </source>
</evidence>
<feature type="compositionally biased region" description="Low complexity" evidence="1">
    <location>
        <begin position="165"/>
        <end position="177"/>
    </location>
</feature>
<dbReference type="Pfam" id="PF02120">
    <property type="entry name" value="Flg_hook"/>
    <property type="match status" value="1"/>
</dbReference>
<dbReference type="RefSeq" id="WP_217680212.1">
    <property type="nucleotide sequence ID" value="NZ_JAHRGL010000013.1"/>
</dbReference>
<reference evidence="3 4" key="1">
    <citation type="submission" date="2021-06" db="EMBL/GenBank/DDBJ databases">
        <title>Differences between aerobic and microaerobic xylene degrading microbial communities.</title>
        <authorList>
            <person name="Banerjee S."/>
            <person name="Tancsics A."/>
        </authorList>
    </citation>
    <scope>NUCLEOTIDE SEQUENCE [LARGE SCALE GENOMIC DNA]</scope>
    <source>
        <strain evidence="3 4">MAP12</strain>
    </source>
</reference>
<name>A0ABS6MTY0_9GAMM</name>
<dbReference type="InterPro" id="IPR052563">
    <property type="entry name" value="FliK"/>
</dbReference>
<keyword evidence="3" id="KW-0282">Flagellum</keyword>
<feature type="compositionally biased region" description="Low complexity" evidence="1">
    <location>
        <begin position="210"/>
        <end position="233"/>
    </location>
</feature>
<keyword evidence="4" id="KW-1185">Reference proteome</keyword>
<dbReference type="Proteomes" id="UP000813068">
    <property type="component" value="Unassembled WGS sequence"/>
</dbReference>
<protein>
    <submittedName>
        <fullName evidence="3">Flagellar hook-length control protein FliK</fullName>
    </submittedName>
</protein>
<feature type="domain" description="Flagellar hook-length control protein-like C-terminal" evidence="2">
    <location>
        <begin position="300"/>
        <end position="379"/>
    </location>
</feature>
<feature type="compositionally biased region" description="Polar residues" evidence="1">
    <location>
        <begin position="268"/>
        <end position="279"/>
    </location>
</feature>
<organism evidence="3 4">
    <name type="scientific">Geopseudomonas aromaticivorans</name>
    <dbReference type="NCBI Taxonomy" id="2849492"/>
    <lineage>
        <taxon>Bacteria</taxon>
        <taxon>Pseudomonadati</taxon>
        <taxon>Pseudomonadota</taxon>
        <taxon>Gammaproteobacteria</taxon>
        <taxon>Pseudomonadales</taxon>
        <taxon>Pseudomonadaceae</taxon>
        <taxon>Geopseudomonas</taxon>
    </lineage>
</organism>
<keyword evidence="3" id="KW-0969">Cilium</keyword>
<feature type="region of interest" description="Disordered" evidence="1">
    <location>
        <begin position="1"/>
        <end position="97"/>
    </location>
</feature>
<gene>
    <name evidence="3" type="ORF">KRX52_05550</name>
</gene>
<feature type="compositionally biased region" description="Low complexity" evidence="1">
    <location>
        <begin position="44"/>
        <end position="58"/>
    </location>
</feature>
<feature type="region of interest" description="Disordered" evidence="1">
    <location>
        <begin position="370"/>
        <end position="394"/>
    </location>
</feature>
<dbReference type="InterPro" id="IPR021136">
    <property type="entry name" value="Flagellar_hook_control-like_C"/>
</dbReference>
<evidence type="ECO:0000256" key="1">
    <source>
        <dbReference type="SAM" id="MobiDB-lite"/>
    </source>
</evidence>
<dbReference type="EMBL" id="JAHRGL010000013">
    <property type="protein sequence ID" value="MBV2132264.1"/>
    <property type="molecule type" value="Genomic_DNA"/>
</dbReference>
<dbReference type="PANTHER" id="PTHR37533:SF2">
    <property type="entry name" value="FLAGELLAR HOOK-LENGTH CONTROL PROTEIN"/>
    <property type="match status" value="1"/>
</dbReference>
<sequence>MNISILPAAAAAGPQPRSSQTPSASGGSSFARSLEQANSKGDSKPAATAMPPSSAASPDTPPAKPSGAAAGSAAAATEHPQQQAAATPDSTPPATPILDAALPAAALVAAFPATGANSGEATPVQPVDAFDEIRRRLALIEQAGQLPVDAAAAGNLAALVAPLAQTSTPPASPPAALDSHGDSGANLPLDSLHSLGGRQPGADNDADQLAPPAAEPGAPAATATSSSGNGTAPVQSEGSAGLAALADTSPRGEPAATLLLGPNAGSPAPSSGNSQMASPTLATLSAPLASREWQQGLGQQLIGLHQRGEQQIELHLHPSDLGPLSVSLKLGDLGAQAQFLSAHPQVRAAIEQAIPQLREALAAQGISLGETSVGEQRQPPRDQQAGNGARADAAVTATGESADGALLAPPAAPLRVLARGQVDLYA</sequence>
<feature type="compositionally biased region" description="Low complexity" evidence="1">
    <location>
        <begin position="65"/>
        <end position="89"/>
    </location>
</feature>
<evidence type="ECO:0000259" key="2">
    <source>
        <dbReference type="Pfam" id="PF02120"/>
    </source>
</evidence>
<dbReference type="CDD" id="cd17470">
    <property type="entry name" value="T3SS_Flik_C"/>
    <property type="match status" value="1"/>
</dbReference>